<keyword evidence="6" id="KW-0547">Nucleotide-binding</keyword>
<organism evidence="11">
    <name type="scientific">uncultured bacterium 246</name>
    <dbReference type="NCBI Taxonomy" id="698384"/>
    <lineage>
        <taxon>Bacteria</taxon>
        <taxon>environmental samples</taxon>
    </lineage>
</organism>
<evidence type="ECO:0000256" key="5">
    <source>
        <dbReference type="ARBA" id="ARBA00022723"/>
    </source>
</evidence>
<keyword evidence="7" id="KW-0067">ATP-binding</keyword>
<dbReference type="EMBL" id="GU260703">
    <property type="protein sequence ID" value="ADC35887.1"/>
    <property type="molecule type" value="Genomic_DNA"/>
</dbReference>
<dbReference type="InterPro" id="IPR002934">
    <property type="entry name" value="Polymerase_NTP_transf_dom"/>
</dbReference>
<keyword evidence="5" id="KW-0479">Metal-binding</keyword>
<dbReference type="GO" id="GO:0046872">
    <property type="term" value="F:metal ion binding"/>
    <property type="evidence" value="ECO:0007669"/>
    <property type="project" value="UniProtKB-KW"/>
</dbReference>
<comment type="cofactor">
    <cofactor evidence="1">
        <name>Mg(2+)</name>
        <dbReference type="ChEBI" id="CHEBI:18420"/>
    </cofactor>
</comment>
<dbReference type="GO" id="GO:0005524">
    <property type="term" value="F:ATP binding"/>
    <property type="evidence" value="ECO:0007669"/>
    <property type="project" value="UniProtKB-KW"/>
</dbReference>
<feature type="domain" description="Polymerase nucleotidyl transferase" evidence="10">
    <location>
        <begin position="12"/>
        <end position="93"/>
    </location>
</feature>
<keyword evidence="8" id="KW-0460">Magnesium</keyword>
<protein>
    <submittedName>
        <fullName evidence="11">DNA polymerase beta subunit</fullName>
    </submittedName>
</protein>
<evidence type="ECO:0000256" key="1">
    <source>
        <dbReference type="ARBA" id="ARBA00001946"/>
    </source>
</evidence>
<reference evidence="11" key="2">
    <citation type="journal article" date="2010" name="Appl. Environ. Microbiol.">
        <title>Comparative analysis of acidobacterial genomic fragments from terrestrial and aquatic metagenomic libraries, with emphasis on acidobacteria subdivision 6.</title>
        <authorList>
            <person name="Kielak A.M."/>
            <person name="van Veen J.A."/>
            <person name="Kowalchuk G.A."/>
        </authorList>
    </citation>
    <scope>NUCLEOTIDE SEQUENCE</scope>
</reference>
<evidence type="ECO:0000259" key="10">
    <source>
        <dbReference type="Pfam" id="PF01909"/>
    </source>
</evidence>
<sequence>MPARIQPDKQRLNDFCRRYHIRRLAVSGSIVRGDFRPESDVDVLIEFDPDHRPGMVGLQEIEEGLSGFYDGHRIDLLNPKYLNPRLRDRLLRDAEVVFAER</sequence>
<keyword evidence="4" id="KW-0548">Nucleotidyltransferase</keyword>
<dbReference type="CDD" id="cd05403">
    <property type="entry name" value="NT_KNTase_like"/>
    <property type="match status" value="1"/>
</dbReference>
<dbReference type="PANTHER" id="PTHR33571">
    <property type="entry name" value="SSL8005 PROTEIN"/>
    <property type="match status" value="1"/>
</dbReference>
<dbReference type="InterPro" id="IPR052038">
    <property type="entry name" value="Type-VII_TA_antitoxin"/>
</dbReference>
<dbReference type="PANTHER" id="PTHR33571:SF12">
    <property type="entry name" value="BSL3053 PROTEIN"/>
    <property type="match status" value="1"/>
</dbReference>
<evidence type="ECO:0000256" key="9">
    <source>
        <dbReference type="ARBA" id="ARBA00038276"/>
    </source>
</evidence>
<reference evidence="11" key="1">
    <citation type="submission" date="2009-12" db="EMBL/GenBank/DDBJ databases">
        <authorList>
            <person name="Kielak A."/>
            <person name="van Veen J.A."/>
            <person name="Kowalchuk G.A."/>
        </authorList>
    </citation>
    <scope>NUCLEOTIDE SEQUENCE</scope>
</reference>
<dbReference type="SUPFAM" id="SSF81301">
    <property type="entry name" value="Nucleotidyltransferase"/>
    <property type="match status" value="1"/>
</dbReference>
<name>E3T6E3_9BACT</name>
<evidence type="ECO:0000256" key="4">
    <source>
        <dbReference type="ARBA" id="ARBA00022695"/>
    </source>
</evidence>
<keyword evidence="3" id="KW-0808">Transferase</keyword>
<evidence type="ECO:0000256" key="6">
    <source>
        <dbReference type="ARBA" id="ARBA00022741"/>
    </source>
</evidence>
<evidence type="ECO:0000256" key="8">
    <source>
        <dbReference type="ARBA" id="ARBA00022842"/>
    </source>
</evidence>
<proteinExistence type="inferred from homology"/>
<dbReference type="GO" id="GO:0016779">
    <property type="term" value="F:nucleotidyltransferase activity"/>
    <property type="evidence" value="ECO:0007669"/>
    <property type="project" value="UniProtKB-KW"/>
</dbReference>
<accession>E3T6E3</accession>
<evidence type="ECO:0000256" key="2">
    <source>
        <dbReference type="ARBA" id="ARBA00022649"/>
    </source>
</evidence>
<keyword evidence="2" id="KW-1277">Toxin-antitoxin system</keyword>
<comment type="similarity">
    <text evidence="9">Belongs to the MntA antitoxin family.</text>
</comment>
<dbReference type="InterPro" id="IPR043519">
    <property type="entry name" value="NT_sf"/>
</dbReference>
<dbReference type="Gene3D" id="3.30.460.10">
    <property type="entry name" value="Beta Polymerase, domain 2"/>
    <property type="match status" value="1"/>
</dbReference>
<evidence type="ECO:0000256" key="7">
    <source>
        <dbReference type="ARBA" id="ARBA00022840"/>
    </source>
</evidence>
<dbReference type="Pfam" id="PF01909">
    <property type="entry name" value="NTP_transf_2"/>
    <property type="match status" value="1"/>
</dbReference>
<evidence type="ECO:0000313" key="11">
    <source>
        <dbReference type="EMBL" id="ADC35887.1"/>
    </source>
</evidence>
<evidence type="ECO:0000256" key="3">
    <source>
        <dbReference type="ARBA" id="ARBA00022679"/>
    </source>
</evidence>
<dbReference type="AlphaFoldDB" id="E3T6E3"/>